<protein>
    <submittedName>
        <fullName evidence="1">Uncharacterized protein</fullName>
    </submittedName>
</protein>
<sequence>IVVSMDSTNLPLGDQIDQFKSQLNFSSNMPEMEGTTLDIISGKMDLSSAIPSSDITYGNKLVINNLESSFPWDLKFYLYIPNFKPPSSGGDSVKIDEVLTTDNIINKTFELYGYTLEPEEPDTTLSSLVCSLAVIIPAQKATIPLGSESLGGFGMNLSFGSMFFESFDAYIYQELTADTLDIVGYPPEMTGIGFPGLEFEFEFEYSVSLPLGININMVGVSPSGEEIKSPLTIDLFPPETWPNVSTVKSIIRWNKLGSTTEIYAPHDSAEPDTTIITIPDQTSNEVSIVDFFAAMPLEAVAQVNAKIKGNATIRDKPGSIDGAFKLKLPFLVTMNAPA</sequence>
<feature type="non-terminal residue" evidence="1">
    <location>
        <position position="338"/>
    </location>
</feature>
<dbReference type="AlphaFoldDB" id="A0A382Q0P2"/>
<name>A0A382Q0P2_9ZZZZ</name>
<reference evidence="1" key="1">
    <citation type="submission" date="2018-05" db="EMBL/GenBank/DDBJ databases">
        <authorList>
            <person name="Lanie J.A."/>
            <person name="Ng W.-L."/>
            <person name="Kazmierczak K.M."/>
            <person name="Andrzejewski T.M."/>
            <person name="Davidsen T.M."/>
            <person name="Wayne K.J."/>
            <person name="Tettelin H."/>
            <person name="Glass J.I."/>
            <person name="Rusch D."/>
            <person name="Podicherti R."/>
            <person name="Tsui H.-C.T."/>
            <person name="Winkler M.E."/>
        </authorList>
    </citation>
    <scope>NUCLEOTIDE SEQUENCE</scope>
</reference>
<gene>
    <name evidence="1" type="ORF">METZ01_LOCUS331434</name>
</gene>
<organism evidence="1">
    <name type="scientific">marine metagenome</name>
    <dbReference type="NCBI Taxonomy" id="408172"/>
    <lineage>
        <taxon>unclassified sequences</taxon>
        <taxon>metagenomes</taxon>
        <taxon>ecological metagenomes</taxon>
    </lineage>
</organism>
<accession>A0A382Q0P2</accession>
<proteinExistence type="predicted"/>
<evidence type="ECO:0000313" key="1">
    <source>
        <dbReference type="EMBL" id="SVC78580.1"/>
    </source>
</evidence>
<feature type="non-terminal residue" evidence="1">
    <location>
        <position position="1"/>
    </location>
</feature>
<dbReference type="EMBL" id="UINC01110818">
    <property type="protein sequence ID" value="SVC78580.1"/>
    <property type="molecule type" value="Genomic_DNA"/>
</dbReference>